<evidence type="ECO:0000313" key="3">
    <source>
        <dbReference type="EMBL" id="GAB0057718.1"/>
    </source>
</evidence>
<proteinExistence type="predicted"/>
<dbReference type="Proteomes" id="UP001628193">
    <property type="component" value="Unassembled WGS sequence"/>
</dbReference>
<keyword evidence="3" id="KW-0378">Hydrolase</keyword>
<reference evidence="3 4" key="2">
    <citation type="submission" date="2024-09" db="EMBL/GenBank/DDBJ databases">
        <title>Draft genome sequence of Candidatus Magnetaquicoccaceae bacterium FCR-1.</title>
        <authorList>
            <person name="Shimoshige H."/>
            <person name="Shimamura S."/>
            <person name="Taoka A."/>
            <person name="Kobayashi H."/>
            <person name="Maekawa T."/>
        </authorList>
    </citation>
    <scope>NUCLEOTIDE SEQUENCE [LARGE SCALE GENOMIC DNA]</scope>
    <source>
        <strain evidence="3 4">FCR-1</strain>
    </source>
</reference>
<gene>
    <name evidence="3" type="ORF">SIID45300_02050</name>
</gene>
<dbReference type="SUPFAM" id="SSF52172">
    <property type="entry name" value="CheY-like"/>
    <property type="match status" value="1"/>
</dbReference>
<reference evidence="3 4" key="1">
    <citation type="submission" date="2024-05" db="EMBL/GenBank/DDBJ databases">
        <authorList>
            <consortium name="Candidatus Magnetaquicoccaceae bacterium FCR-1 genome sequencing consortium"/>
            <person name="Shimoshige H."/>
            <person name="Shimamura S."/>
            <person name="Taoka A."/>
            <person name="Kobayashi H."/>
            <person name="Maekawa T."/>
        </authorList>
    </citation>
    <scope>NUCLEOTIDE SEQUENCE [LARGE SCALE GENOMIC DNA]</scope>
    <source>
        <strain evidence="3 4">FCR-1</strain>
    </source>
</reference>
<feature type="modified residue" description="4-aspartylphosphate" evidence="1">
    <location>
        <position position="83"/>
    </location>
</feature>
<keyword evidence="1" id="KW-0597">Phosphoprotein</keyword>
<dbReference type="InterPro" id="IPR011006">
    <property type="entry name" value="CheY-like_superfamily"/>
</dbReference>
<dbReference type="PROSITE" id="PS50110">
    <property type="entry name" value="RESPONSE_REGULATORY"/>
    <property type="match status" value="1"/>
</dbReference>
<evidence type="ECO:0000256" key="1">
    <source>
        <dbReference type="PROSITE-ProRule" id="PRU00169"/>
    </source>
</evidence>
<evidence type="ECO:0000313" key="4">
    <source>
        <dbReference type="Proteomes" id="UP001628193"/>
    </source>
</evidence>
<keyword evidence="4" id="KW-1185">Reference proteome</keyword>
<name>A0ABQ0CA23_9PROT</name>
<dbReference type="GO" id="GO:0016787">
    <property type="term" value="F:hydrolase activity"/>
    <property type="evidence" value="ECO:0007669"/>
    <property type="project" value="UniProtKB-KW"/>
</dbReference>
<sequence length="340" mass="38113">MSDLLFADEAAPRPSDGTGRLPESNAWKLMIVDDDPDVHTLSTMVLRTFRFEGRGLRFLHGYSRADAERLMNEHPDTAVLLLDVVMESDQAGLEAVRFIRETLRNRFVRIILRTGQPGHAPEQRVILDYDINDYKEKTDLTDIRLTTAVITALRSYRDMMVIEQNRKGLQKIIQATGSLFEPRSIRKLANGVLTQLVSILGLDESALYAQASGFAVNGDGGRMVLYAGTGRYTDRIGEPVEAVVDPDTLVLIQRSLESRESLFEEDRFVGYFQTRQGSVNLLHLRGSGPFGEWDRELIQLYSTNVGLAFDHVLLNREIFGALGRGDPVAMAEIMADHEEG</sequence>
<feature type="domain" description="Response regulatory" evidence="2">
    <location>
        <begin position="28"/>
        <end position="152"/>
    </location>
</feature>
<dbReference type="Gene3D" id="3.40.50.2300">
    <property type="match status" value="1"/>
</dbReference>
<dbReference type="Pfam" id="PF11849">
    <property type="entry name" value="DUF3369"/>
    <property type="match status" value="1"/>
</dbReference>
<dbReference type="InterPro" id="IPR021800">
    <property type="entry name" value="DUF3369"/>
</dbReference>
<dbReference type="EC" id="3.1.4.-" evidence="3"/>
<protein>
    <submittedName>
        <fullName evidence="3">3'3'-cGAMP-specific phosphodiesterase 2</fullName>
        <ecNumber evidence="3">3.1.4.-</ecNumber>
    </submittedName>
</protein>
<accession>A0ABQ0CA23</accession>
<evidence type="ECO:0000259" key="2">
    <source>
        <dbReference type="PROSITE" id="PS50110"/>
    </source>
</evidence>
<dbReference type="RefSeq" id="WP_420905411.1">
    <property type="nucleotide sequence ID" value="NZ_BAAFGK010000004.1"/>
</dbReference>
<organism evidence="3 4">
    <name type="scientific">Candidatus Magnetaquiglobus chichijimensis</name>
    <dbReference type="NCBI Taxonomy" id="3141448"/>
    <lineage>
        <taxon>Bacteria</taxon>
        <taxon>Pseudomonadati</taxon>
        <taxon>Pseudomonadota</taxon>
        <taxon>Magnetococcia</taxon>
        <taxon>Magnetococcales</taxon>
        <taxon>Candidatus Magnetaquicoccaceae</taxon>
        <taxon>Candidatus Magnetaquiglobus</taxon>
    </lineage>
</organism>
<comment type="caution">
    <text evidence="3">The sequence shown here is derived from an EMBL/GenBank/DDBJ whole genome shotgun (WGS) entry which is preliminary data.</text>
</comment>
<dbReference type="EMBL" id="BAAFGK010000004">
    <property type="protein sequence ID" value="GAB0057718.1"/>
    <property type="molecule type" value="Genomic_DNA"/>
</dbReference>
<dbReference type="InterPro" id="IPR001789">
    <property type="entry name" value="Sig_transdc_resp-reg_receiver"/>
</dbReference>